<dbReference type="AlphaFoldDB" id="A0A672S989"/>
<dbReference type="InterPro" id="IPR006139">
    <property type="entry name" value="D-isomer_2_OHA_DH_cat_dom"/>
</dbReference>
<evidence type="ECO:0000313" key="5">
    <source>
        <dbReference type="Proteomes" id="UP000472262"/>
    </source>
</evidence>
<dbReference type="Ensembl" id="ENSSGRT00000103931.1">
    <property type="protein sequence ID" value="ENSSGRP00000097690.1"/>
    <property type="gene ID" value="ENSSGRG00000048762.1"/>
</dbReference>
<keyword evidence="1" id="KW-0560">Oxidoreductase</keyword>
<dbReference type="GO" id="GO:0003713">
    <property type="term" value="F:transcription coactivator activity"/>
    <property type="evidence" value="ECO:0007669"/>
    <property type="project" value="TreeGrafter"/>
</dbReference>
<dbReference type="PANTHER" id="PTHR46029">
    <property type="entry name" value="C-TERMINAL-BINDING PROTEIN"/>
    <property type="match status" value="1"/>
</dbReference>
<dbReference type="Pfam" id="PF00389">
    <property type="entry name" value="2-Hacid_dh"/>
    <property type="match status" value="1"/>
</dbReference>
<dbReference type="InterPro" id="IPR036291">
    <property type="entry name" value="NAD(P)-bd_dom_sf"/>
</dbReference>
<protein>
    <recommendedName>
        <fullName evidence="6">C-terminal binding protein 1</fullName>
    </recommendedName>
</protein>
<evidence type="ECO:0008006" key="6">
    <source>
        <dbReference type="Google" id="ProtNLM"/>
    </source>
</evidence>
<dbReference type="GO" id="GO:0006357">
    <property type="term" value="P:regulation of transcription by RNA polymerase II"/>
    <property type="evidence" value="ECO:0007669"/>
    <property type="project" value="TreeGrafter"/>
</dbReference>
<dbReference type="SUPFAM" id="SSF52283">
    <property type="entry name" value="Formate/glycerate dehydrogenase catalytic domain-like"/>
    <property type="match status" value="1"/>
</dbReference>
<evidence type="ECO:0000259" key="2">
    <source>
        <dbReference type="Pfam" id="PF00389"/>
    </source>
</evidence>
<reference evidence="4" key="2">
    <citation type="submission" date="2025-09" db="UniProtKB">
        <authorList>
            <consortium name="Ensembl"/>
        </authorList>
    </citation>
    <scope>IDENTIFICATION</scope>
</reference>
<dbReference type="GO" id="GO:0140297">
    <property type="term" value="F:DNA-binding transcription factor binding"/>
    <property type="evidence" value="ECO:0007669"/>
    <property type="project" value="TreeGrafter"/>
</dbReference>
<feature type="domain" description="D-isomer specific 2-hydroxyacid dehydrogenase catalytic" evidence="2">
    <location>
        <begin position="92"/>
        <end position="168"/>
    </location>
</feature>
<reference evidence="4" key="1">
    <citation type="submission" date="2025-08" db="UniProtKB">
        <authorList>
            <consortium name="Ensembl"/>
        </authorList>
    </citation>
    <scope>IDENTIFICATION</scope>
</reference>
<evidence type="ECO:0000256" key="1">
    <source>
        <dbReference type="RuleBase" id="RU003719"/>
    </source>
</evidence>
<dbReference type="SUPFAM" id="SSF51735">
    <property type="entry name" value="NAD(P)-binding Rossmann-fold domains"/>
    <property type="match status" value="1"/>
</dbReference>
<dbReference type="Proteomes" id="UP000472262">
    <property type="component" value="Unassembled WGS sequence"/>
</dbReference>
<evidence type="ECO:0000313" key="4">
    <source>
        <dbReference type="Ensembl" id="ENSSGRP00000097690.1"/>
    </source>
</evidence>
<dbReference type="GO" id="GO:0005634">
    <property type="term" value="C:nucleus"/>
    <property type="evidence" value="ECO:0007669"/>
    <property type="project" value="TreeGrafter"/>
</dbReference>
<dbReference type="Pfam" id="PF02826">
    <property type="entry name" value="2-Hacid_dh_C"/>
    <property type="match status" value="1"/>
</dbReference>
<dbReference type="InterPro" id="IPR051638">
    <property type="entry name" value="CTBP_dehydrogenase"/>
</dbReference>
<proteinExistence type="inferred from homology"/>
<dbReference type="GO" id="GO:0051287">
    <property type="term" value="F:NAD binding"/>
    <property type="evidence" value="ECO:0007669"/>
    <property type="project" value="InterPro"/>
</dbReference>
<organism evidence="4 5">
    <name type="scientific">Sinocyclocheilus grahami</name>
    <name type="common">Dianchi golden-line fish</name>
    <name type="synonym">Barbus grahami</name>
    <dbReference type="NCBI Taxonomy" id="75366"/>
    <lineage>
        <taxon>Eukaryota</taxon>
        <taxon>Metazoa</taxon>
        <taxon>Chordata</taxon>
        <taxon>Craniata</taxon>
        <taxon>Vertebrata</taxon>
        <taxon>Euteleostomi</taxon>
        <taxon>Actinopterygii</taxon>
        <taxon>Neopterygii</taxon>
        <taxon>Teleostei</taxon>
        <taxon>Ostariophysi</taxon>
        <taxon>Cypriniformes</taxon>
        <taxon>Cyprinidae</taxon>
        <taxon>Cyprininae</taxon>
        <taxon>Sinocyclocheilus</taxon>
    </lineage>
</organism>
<dbReference type="PANTHER" id="PTHR46029:SF3">
    <property type="entry name" value="C-TERMINAL-BINDING PROTEIN 2"/>
    <property type="match status" value="1"/>
</dbReference>
<accession>A0A672S989</accession>
<dbReference type="InterPro" id="IPR006140">
    <property type="entry name" value="D-isomer_DH_NAD-bd"/>
</dbReference>
<dbReference type="Gene3D" id="3.40.50.720">
    <property type="entry name" value="NAD(P)-binding Rossmann-like Domain"/>
    <property type="match status" value="2"/>
</dbReference>
<keyword evidence="5" id="KW-1185">Reference proteome</keyword>
<comment type="similarity">
    <text evidence="1">Belongs to the D-isomer specific 2-hydroxyacid dehydrogenase family.</text>
</comment>
<evidence type="ECO:0000259" key="3">
    <source>
        <dbReference type="Pfam" id="PF02826"/>
    </source>
</evidence>
<feature type="domain" description="D-isomer specific 2-hydroxyacid dehydrogenase NAD-binding" evidence="3">
    <location>
        <begin position="231"/>
        <end position="297"/>
    </location>
</feature>
<name>A0A672S989_SINGR</name>
<dbReference type="GO" id="GO:0016616">
    <property type="term" value="F:oxidoreductase activity, acting on the CH-OH group of donors, NAD or NADP as acceptor"/>
    <property type="evidence" value="ECO:0007669"/>
    <property type="project" value="InterPro"/>
</dbReference>
<dbReference type="GO" id="GO:0003714">
    <property type="term" value="F:transcription corepressor activity"/>
    <property type="evidence" value="ECO:0007669"/>
    <property type="project" value="TreeGrafter"/>
</dbReference>
<dbReference type="GO" id="GO:0001221">
    <property type="term" value="F:transcription coregulator binding"/>
    <property type="evidence" value="ECO:0007669"/>
    <property type="project" value="TreeGrafter"/>
</dbReference>
<sequence length="337" mass="37753">MVESEKTESREQDVSPKAIESNVFITLPKCCNRHDNKTHGRGRTGSSRFSLSRSLSHSLALSLSLFAGIRPQIMNGPMHPRPLVALLDGRDCTVEMPILKDLATVAFCDAQSTQEIHEKVLNEAVGAMMYHTITLTREDLEKFKALRIIIRIGSGYDNIDIKAAGEMGKKCFLVTIFGLKGIVHPKIKILSSLTLKLFQTCMSFSSVEPKIRYSEEYSETWKPMATVNCRSGQAVAVRAKAFGFSVIFYDPYLQDGLERSLGVQRVYTLQDLLYQSDCVSLHCNLNEHNHHLINDFTINPIVLLSLIASLAQQSGPAASSRFSWRPARQNVYLNNDR</sequence>